<keyword evidence="4" id="KW-0456">Lyase</keyword>
<evidence type="ECO:0000256" key="8">
    <source>
        <dbReference type="ARBA" id="ARBA00066346"/>
    </source>
</evidence>
<reference evidence="14 15" key="1">
    <citation type="journal article" date="2019" name="Int. J. Syst. Evol. Microbiol.">
        <title>Methanofervidicoccus abyssi gen. nov., sp. nov., a hydrogenotrophic methanogen, isolated from a hydrothermal vent chimney in the Mid-Cayman Spreading Center, the Caribbean Sea.</title>
        <authorList>
            <person name="Sakai S."/>
            <person name="Takaki Y."/>
            <person name="Miyazaki M."/>
            <person name="Ogawara M."/>
            <person name="Yanagawa K."/>
            <person name="Miyazaki J."/>
            <person name="Takai K."/>
        </authorList>
    </citation>
    <scope>NUCLEOTIDE SEQUENCE [LARGE SCALE GENOMIC DNA]</scope>
    <source>
        <strain evidence="14 15">HHB</strain>
    </source>
</reference>
<sequence>MFAREIELKGHIIDNLILPKAFDTILELGGDYKVLEFNIGKRKTDISYARILVIGKDQAHLDKILEELQNIGAEIPEIEDVEVKQVERDKVLPDGFYSTTNHPTYIKYKGQWIEVEKPKMDGIIVVYPEEMRAETKVIREVKKGDLVVVGHKGIRVIPPERPREKGQLFEFMKSEVSAEKPKEAIIKKIAREMYKIREEYRRSGKGGIVVVAGPAVIHTGGGPALAKLIRMGYVQALFAGNALATHDIESVLYGTSLGVDISTGKPVLGGHKHHLYAINTIMKAGSIRKAVEQGIIKKGIMYECIKNNIPYVLAGSIRDDGPLPDVITDVVEAQDKMRELLLDKKMVLMMATLLHSIATGNLMPSYIKTICVDINSDAVTKLMDRGTSQAIGVVTDVGVFITCLVEELERLERKNSQKVEKETDEKEFSRIKELAKNVNKG</sequence>
<keyword evidence="15" id="KW-1185">Reference proteome</keyword>
<dbReference type="NCBIfam" id="TIGR00300">
    <property type="entry name" value="TIGR00300 family protein"/>
    <property type="match status" value="1"/>
</dbReference>
<evidence type="ECO:0000259" key="12">
    <source>
        <dbReference type="Pfam" id="PF21570"/>
    </source>
</evidence>
<dbReference type="InterPro" id="IPR007545">
    <property type="entry name" value="LOR/SDH_bifunc_enz_cons_dom"/>
</dbReference>
<comment type="cofactor">
    <cofactor evidence="1">
        <name>NAD(+)</name>
        <dbReference type="ChEBI" id="CHEBI:57540"/>
    </cofactor>
</comment>
<feature type="domain" description="Arginine dihydrolase ArgZ/ArgE-like C-terminal second subdomain" evidence="12">
    <location>
        <begin position="187"/>
        <end position="404"/>
    </location>
</feature>
<feature type="domain" description="Arginine dihydrolase ArgZ/ArgE-like C-terminal first subdomain" evidence="13">
    <location>
        <begin position="103"/>
        <end position="186"/>
    </location>
</feature>
<protein>
    <recommendedName>
        <fullName evidence="9">Ornithine cyclodeaminase</fullName>
        <ecNumber evidence="8">4.3.1.12</ecNumber>
    </recommendedName>
    <alternativeName>
        <fullName evidence="10">Archaeal ornithine cyclodeaminase</fullName>
    </alternativeName>
</protein>
<dbReference type="InterPro" id="IPR048963">
    <property type="entry name" value="ArgZ/ArgE-like_C_2nd"/>
</dbReference>
<evidence type="ECO:0000259" key="13">
    <source>
        <dbReference type="Pfam" id="PF21571"/>
    </source>
</evidence>
<evidence type="ECO:0000313" key="14">
    <source>
        <dbReference type="EMBL" id="GBF36514.1"/>
    </source>
</evidence>
<dbReference type="AlphaFoldDB" id="A0A401HQG3"/>
<comment type="catalytic activity">
    <reaction evidence="5">
        <text>L-ornithine = L-proline + NH4(+)</text>
        <dbReference type="Rhea" id="RHEA:24368"/>
        <dbReference type="ChEBI" id="CHEBI:28938"/>
        <dbReference type="ChEBI" id="CHEBI:46911"/>
        <dbReference type="ChEBI" id="CHEBI:60039"/>
        <dbReference type="EC" id="4.3.1.12"/>
    </reaction>
</comment>
<evidence type="ECO:0000256" key="2">
    <source>
        <dbReference type="ARBA" id="ARBA00022741"/>
    </source>
</evidence>
<comment type="similarity">
    <text evidence="7">Belongs to the AgrE/ArgZ ornithine cyclodeaminase family.</text>
</comment>
<organism evidence="14 15">
    <name type="scientific">Methanofervidicoccus abyssi</name>
    <dbReference type="NCBI Taxonomy" id="2082189"/>
    <lineage>
        <taxon>Archaea</taxon>
        <taxon>Methanobacteriati</taxon>
        <taxon>Methanobacteriota</taxon>
        <taxon>Methanomada group</taxon>
        <taxon>Methanococci</taxon>
        <taxon>Methanococcales</taxon>
        <taxon>Methanofervidicoccus</taxon>
    </lineage>
</organism>
<evidence type="ECO:0000256" key="6">
    <source>
        <dbReference type="ARBA" id="ARBA00056756"/>
    </source>
</evidence>
<gene>
    <name evidence="14" type="ORF">MHHB_P0744</name>
</gene>
<proteinExistence type="inferred from homology"/>
<evidence type="ECO:0000259" key="11">
    <source>
        <dbReference type="Pfam" id="PF04455"/>
    </source>
</evidence>
<comment type="function">
    <text evidence="6">Catalyzes the conversion of ornithine to proline, with the release of ammonia.</text>
</comment>
<evidence type="ECO:0000256" key="10">
    <source>
        <dbReference type="ARBA" id="ARBA00081581"/>
    </source>
</evidence>
<dbReference type="Pfam" id="PF04455">
    <property type="entry name" value="Saccharop_dh_N"/>
    <property type="match status" value="1"/>
</dbReference>
<keyword evidence="3" id="KW-0520">NAD</keyword>
<dbReference type="InterPro" id="IPR005239">
    <property type="entry name" value="ArgZ/ArgE-like"/>
</dbReference>
<evidence type="ECO:0000256" key="9">
    <source>
        <dbReference type="ARBA" id="ARBA00072993"/>
    </source>
</evidence>
<evidence type="ECO:0000256" key="4">
    <source>
        <dbReference type="ARBA" id="ARBA00023239"/>
    </source>
</evidence>
<dbReference type="Pfam" id="PF21571">
    <property type="entry name" value="ArgZ-like_C_1st"/>
    <property type="match status" value="1"/>
</dbReference>
<accession>A0A401HQG3</accession>
<dbReference type="CDD" id="cd12144">
    <property type="entry name" value="SDH_N_domain"/>
    <property type="match status" value="1"/>
</dbReference>
<dbReference type="RefSeq" id="WP_131007283.1">
    <property type="nucleotide sequence ID" value="NZ_BFAX01000003.1"/>
</dbReference>
<evidence type="ECO:0000256" key="1">
    <source>
        <dbReference type="ARBA" id="ARBA00001911"/>
    </source>
</evidence>
<dbReference type="GO" id="GO:0008473">
    <property type="term" value="F:ornithine cyclodeaminase activity"/>
    <property type="evidence" value="ECO:0007669"/>
    <property type="project" value="UniProtKB-EC"/>
</dbReference>
<keyword evidence="2" id="KW-0547">Nucleotide-binding</keyword>
<dbReference type="InterPro" id="IPR048964">
    <property type="entry name" value="ArgZ/ArgE-like_C_1st"/>
</dbReference>
<feature type="domain" description="LOR/SDH bifunctional enzyme conserved" evidence="11">
    <location>
        <begin position="4"/>
        <end position="102"/>
    </location>
</feature>
<dbReference type="EMBL" id="BFAX01000003">
    <property type="protein sequence ID" value="GBF36514.1"/>
    <property type="molecule type" value="Genomic_DNA"/>
</dbReference>
<evidence type="ECO:0000313" key="15">
    <source>
        <dbReference type="Proteomes" id="UP000290527"/>
    </source>
</evidence>
<name>A0A401HQG3_9EURY</name>
<dbReference type="GO" id="GO:0000166">
    <property type="term" value="F:nucleotide binding"/>
    <property type="evidence" value="ECO:0007669"/>
    <property type="project" value="UniProtKB-KW"/>
</dbReference>
<evidence type="ECO:0000256" key="5">
    <source>
        <dbReference type="ARBA" id="ARBA00052109"/>
    </source>
</evidence>
<dbReference type="Proteomes" id="UP000290527">
    <property type="component" value="Unassembled WGS sequence"/>
</dbReference>
<dbReference type="EC" id="4.3.1.12" evidence="8"/>
<dbReference type="Gene3D" id="2.40.420.10">
    <property type="entry name" value="conserved putative lor/sdh protein from methanococcus maripaludis s2 domain"/>
    <property type="match status" value="1"/>
</dbReference>
<dbReference type="OrthoDB" id="64170at2157"/>
<comment type="caution">
    <text evidence="14">The sequence shown here is derived from an EMBL/GenBank/DDBJ whole genome shotgun (WGS) entry which is preliminary data.</text>
</comment>
<evidence type="ECO:0000256" key="3">
    <source>
        <dbReference type="ARBA" id="ARBA00023027"/>
    </source>
</evidence>
<dbReference type="Gene3D" id="3.40.50.10690">
    <property type="entry name" value="putative lor/sdh protein like domains"/>
    <property type="match status" value="1"/>
</dbReference>
<evidence type="ECO:0000256" key="7">
    <source>
        <dbReference type="ARBA" id="ARBA00061348"/>
    </source>
</evidence>
<dbReference type="Pfam" id="PF21570">
    <property type="entry name" value="ArgZ-like_C_2nd"/>
    <property type="match status" value="1"/>
</dbReference>